<accession>A0AAV5AUE2</accession>
<comment type="caution">
    <text evidence="1">The sequence shown here is derived from an EMBL/GenBank/DDBJ whole genome shotgun (WGS) entry which is preliminary data.</text>
</comment>
<evidence type="ECO:0008006" key="5">
    <source>
        <dbReference type="Google" id="ProtNLM"/>
    </source>
</evidence>
<dbReference type="Gene3D" id="2.60.120.260">
    <property type="entry name" value="Galactose-binding domain-like"/>
    <property type="match status" value="1"/>
</dbReference>
<dbReference type="EMBL" id="BQKB01000045">
    <property type="protein sequence ID" value="GJM53698.1"/>
    <property type="molecule type" value="Genomic_DNA"/>
</dbReference>
<protein>
    <recommendedName>
        <fullName evidence="5">DUF1735 domain-containing protein</fullName>
    </recommendedName>
</protein>
<gene>
    <name evidence="1" type="ORF">RCZ15_00940</name>
    <name evidence="2" type="ORF">RCZ16_20140</name>
</gene>
<evidence type="ECO:0000313" key="2">
    <source>
        <dbReference type="EMBL" id="GJM53698.1"/>
    </source>
</evidence>
<evidence type="ECO:0000313" key="1">
    <source>
        <dbReference type="EMBL" id="GJM49118.1"/>
    </source>
</evidence>
<dbReference type="InterPro" id="IPR008979">
    <property type="entry name" value="Galactose-bd-like_sf"/>
</dbReference>
<dbReference type="Proteomes" id="UP001207736">
    <property type="component" value="Unassembled WGS sequence"/>
</dbReference>
<keyword evidence="4" id="KW-1185">Reference proteome</keyword>
<proteinExistence type="predicted"/>
<dbReference type="EMBL" id="BQKA01000003">
    <property type="protein sequence ID" value="GJM49118.1"/>
    <property type="molecule type" value="Genomic_DNA"/>
</dbReference>
<dbReference type="RefSeq" id="WP_264847489.1">
    <property type="nucleotide sequence ID" value="NZ_BPMA01000057.1"/>
</dbReference>
<reference evidence="1 4" key="1">
    <citation type="submission" date="2021-11" db="EMBL/GenBank/DDBJ databases">
        <title>Draft genome sequence of Capnocytophaga sp. strain KC07075 isolated from cat oral cavity.</title>
        <authorList>
            <person name="Suzuki M."/>
            <person name="Imaoka K."/>
            <person name="Kimura M."/>
            <person name="Morikawa S."/>
            <person name="Maeda K."/>
        </authorList>
    </citation>
    <scope>NUCLEOTIDE SEQUENCE</scope>
    <source>
        <strain evidence="1">KC07075</strain>
        <strain evidence="2 4">KC07079</strain>
    </source>
</reference>
<evidence type="ECO:0000313" key="4">
    <source>
        <dbReference type="Proteomes" id="UP001208692"/>
    </source>
</evidence>
<organism evidence="1 3">
    <name type="scientific">Capnocytophaga catalasegens</name>
    <dbReference type="NCBI Taxonomy" id="1004260"/>
    <lineage>
        <taxon>Bacteria</taxon>
        <taxon>Pseudomonadati</taxon>
        <taxon>Bacteroidota</taxon>
        <taxon>Flavobacteriia</taxon>
        <taxon>Flavobacteriales</taxon>
        <taxon>Flavobacteriaceae</taxon>
        <taxon>Capnocytophaga</taxon>
    </lineage>
</organism>
<dbReference type="AlphaFoldDB" id="A0AAV5AUE2"/>
<name>A0AAV5AUE2_9FLAO</name>
<dbReference type="SUPFAM" id="SSF49785">
    <property type="entry name" value="Galactose-binding domain-like"/>
    <property type="match status" value="1"/>
</dbReference>
<evidence type="ECO:0000313" key="3">
    <source>
        <dbReference type="Proteomes" id="UP001207736"/>
    </source>
</evidence>
<sequence length="333" mass="38618">MKRYLLGLLAVTIATNCTPETEELKVLREEKPASPKNIDAPPVDLSYTIVVFSPSEQQKRINRDPSTKLIGDYSFSFAPTFSKRAIQAGESAVLQIESITSQYERTLPTSSYTIDKAQINSMQSGEEFKVTLKKDAFKDLDITKEYTILLQMKIFSKTPSHFPIKTEDKSDIYRIKLTFTDEEPFPEGDNIEVVDDVQQQNIDRKLYDFESNYQPNHLSKLKDGLFSENWWIDVRRDDIYLIAKFQEDKKLIKGVKITLKSSYYGQPYKIGSVNISASPDEKQYYKQGTYTYDKLRETLIIQFKKPIETKTIKFTNFKAISGNYINIYEMEFF</sequence>
<dbReference type="Proteomes" id="UP001208692">
    <property type="component" value="Unassembled WGS sequence"/>
</dbReference>